<feature type="chain" id="PRO_5024437681" evidence="2">
    <location>
        <begin position="21"/>
        <end position="368"/>
    </location>
</feature>
<feature type="domain" description="DUF7107" evidence="3">
    <location>
        <begin position="163"/>
        <end position="211"/>
    </location>
</feature>
<evidence type="ECO:0000313" key="5">
    <source>
        <dbReference type="WBParaSite" id="TMUE_3000014221.1"/>
    </source>
</evidence>
<name>A0A5S6R3M5_TRIMR</name>
<feature type="region of interest" description="Disordered" evidence="1">
    <location>
        <begin position="85"/>
        <end position="104"/>
    </location>
</feature>
<accession>A0A5S6R3M5</accession>
<dbReference type="Pfam" id="PF23416">
    <property type="entry name" value="DUF7107"/>
    <property type="match status" value="3"/>
</dbReference>
<dbReference type="Proteomes" id="UP000046395">
    <property type="component" value="Unassembled WGS sequence"/>
</dbReference>
<proteinExistence type="predicted"/>
<dbReference type="InterPro" id="IPR055531">
    <property type="entry name" value="DUF7107"/>
</dbReference>
<evidence type="ECO:0000313" key="4">
    <source>
        <dbReference type="Proteomes" id="UP000046395"/>
    </source>
</evidence>
<keyword evidence="4" id="KW-1185">Reference proteome</keyword>
<feature type="domain" description="DUF7107" evidence="3">
    <location>
        <begin position="31"/>
        <end position="79"/>
    </location>
</feature>
<feature type="compositionally biased region" description="Basic and acidic residues" evidence="1">
    <location>
        <begin position="89"/>
        <end position="104"/>
    </location>
</feature>
<dbReference type="STRING" id="70415.A0A5S6R3M5"/>
<organism evidence="4 5">
    <name type="scientific">Trichuris muris</name>
    <name type="common">Mouse whipworm</name>
    <dbReference type="NCBI Taxonomy" id="70415"/>
    <lineage>
        <taxon>Eukaryota</taxon>
        <taxon>Metazoa</taxon>
        <taxon>Ecdysozoa</taxon>
        <taxon>Nematoda</taxon>
        <taxon>Enoplea</taxon>
        <taxon>Dorylaimia</taxon>
        <taxon>Trichinellida</taxon>
        <taxon>Trichuridae</taxon>
        <taxon>Trichuris</taxon>
    </lineage>
</organism>
<evidence type="ECO:0000256" key="1">
    <source>
        <dbReference type="SAM" id="MobiDB-lite"/>
    </source>
</evidence>
<evidence type="ECO:0000256" key="2">
    <source>
        <dbReference type="SAM" id="SignalP"/>
    </source>
</evidence>
<reference evidence="5" key="1">
    <citation type="submission" date="2019-12" db="UniProtKB">
        <authorList>
            <consortium name="WormBaseParasite"/>
        </authorList>
    </citation>
    <scope>IDENTIFICATION</scope>
</reference>
<evidence type="ECO:0000259" key="3">
    <source>
        <dbReference type="Pfam" id="PF23416"/>
    </source>
</evidence>
<protein>
    <submittedName>
        <fullName evidence="5">Dickkopf N-terminal cysteine-rich domain-containing protein</fullName>
    </submittedName>
</protein>
<dbReference type="WBParaSite" id="TMUE_3000014221.1">
    <property type="protein sequence ID" value="TMUE_3000014221.1"/>
    <property type="gene ID" value="WBGene00293910"/>
</dbReference>
<feature type="signal peptide" evidence="2">
    <location>
        <begin position="1"/>
        <end position="20"/>
    </location>
</feature>
<sequence>MKLHICFYVYSLLFLEKFTAVLSPRPGLTVNCKKNRDCNWQALCWKGRCKEAKPTREGDCVSDDDCSGNDGCRFGICFTLIDHGPNEPSDDKPNEPESNKKECRTNTDCPKYNFCVESRCLQGEPTNDDCEGDKKCPNNGICWDQLCWVTPAPSTGGSAQGSSCNTHDDCSGDMLCHDVEKVCKEGVLAVDCVVTQDCGPNAVCKNNKCLKFAPECSEQEDCKARDRRARQTKSANFLIAGKSKLKTDQLLLLLHRPTVELQQAQIKTDKLFLLLHRPTVEPQEAQPQPQVEMRLLQPAVLEVLQNRTLPILERLVVVLTQKEELRQFIHIFPHEGCLEIFPHLCESVAIGFVALNFLQLQVVVGIRG</sequence>
<feature type="domain" description="DUF7107" evidence="3">
    <location>
        <begin position="102"/>
        <end position="148"/>
    </location>
</feature>
<keyword evidence="2" id="KW-0732">Signal</keyword>
<dbReference type="AlphaFoldDB" id="A0A5S6R3M5"/>